<sequence length="394" mass="44600">MPLYTKPISEKGRMMRKILLVVPLSTVKWGNENTGGVDSVCQQIVRFLAENPPDGYIYEILAIKVGVSDVELFKEQKLHERVTLTFIPNKGKVNGVKLPGFLFQNYHLNKICKRFKPDIVHSHLLSLPLYLQAGIKSVVTLHSYGKIARTPRGKMNDILFEHILPRRTLHLANKITCVGDILCDAIREIYPNKIIKIGNPIDDAFFNGCNDRGVNNSTLRLVTCSIITPRKQIDKMIELMSELSKHIDIELIVIGPGGSAYLAELKRKASDLMIDNKIHWLGSMSQPEIFEQYKKSDAAIFLSKEETFGLAPLEMLATGLPLISTRVGILDEQYAFFKVSGVLFVDLENATNFVKDCLGFLNKPHEIDRELLANRFSANSIVQQYQNVYRELER</sequence>
<dbReference type="SUPFAM" id="SSF53756">
    <property type="entry name" value="UDP-Glycosyltransferase/glycogen phosphorylase"/>
    <property type="match status" value="1"/>
</dbReference>
<name>A0ABD7YLN0_9VIBR</name>
<gene>
    <name evidence="3" type="ORF">PYE67_03810</name>
</gene>
<dbReference type="RefSeq" id="WP_261926587.1">
    <property type="nucleotide sequence ID" value="NZ_CALYLG010000144.1"/>
</dbReference>
<evidence type="ECO:0000259" key="1">
    <source>
        <dbReference type="Pfam" id="PF00534"/>
    </source>
</evidence>
<accession>A0ABD7YLN0</accession>
<protein>
    <submittedName>
        <fullName evidence="3">VpsD family glycosyltransferase</fullName>
    </submittedName>
</protein>
<reference evidence="3 4" key="1">
    <citation type="submission" date="2022-02" db="EMBL/GenBank/DDBJ databases">
        <title>Emergence and expansion in Europe of a Vibrio aestuarianus clonal complex pathogenic for oysters.</title>
        <authorList>
            <person name="Mesnil A."/>
            <person name="Travers M.-A."/>
        </authorList>
    </citation>
    <scope>NUCLEOTIDE SEQUENCE [LARGE SCALE GENOMIC DNA]</scope>
    <source>
        <strain evidence="3 4">U17</strain>
    </source>
</reference>
<dbReference type="InterPro" id="IPR028098">
    <property type="entry name" value="Glyco_trans_4-like_N"/>
</dbReference>
<dbReference type="Proteomes" id="UP001241226">
    <property type="component" value="Chromosome 1"/>
</dbReference>
<dbReference type="InterPro" id="IPR001296">
    <property type="entry name" value="Glyco_trans_1"/>
</dbReference>
<dbReference type="EMBL" id="CP118711">
    <property type="protein sequence ID" value="WGK85958.1"/>
    <property type="molecule type" value="Genomic_DNA"/>
</dbReference>
<evidence type="ECO:0000313" key="3">
    <source>
        <dbReference type="EMBL" id="WGK85958.1"/>
    </source>
</evidence>
<evidence type="ECO:0000313" key="4">
    <source>
        <dbReference type="Proteomes" id="UP001241226"/>
    </source>
</evidence>
<feature type="domain" description="Glycosyl transferase family 1" evidence="1">
    <location>
        <begin position="225"/>
        <end position="366"/>
    </location>
</feature>
<dbReference type="PANTHER" id="PTHR12526">
    <property type="entry name" value="GLYCOSYLTRANSFERASE"/>
    <property type="match status" value="1"/>
</dbReference>
<dbReference type="GO" id="GO:0016757">
    <property type="term" value="F:glycosyltransferase activity"/>
    <property type="evidence" value="ECO:0007669"/>
    <property type="project" value="UniProtKB-ARBA"/>
</dbReference>
<dbReference type="CDD" id="cd03801">
    <property type="entry name" value="GT4_PimA-like"/>
    <property type="match status" value="1"/>
</dbReference>
<dbReference type="NCBIfam" id="NF038255">
    <property type="entry name" value="exopoly_VpsD"/>
    <property type="match status" value="1"/>
</dbReference>
<feature type="domain" description="Glycosyltransferase subfamily 4-like N-terminal" evidence="2">
    <location>
        <begin position="97"/>
        <end position="204"/>
    </location>
</feature>
<proteinExistence type="predicted"/>
<dbReference type="PANTHER" id="PTHR12526:SF630">
    <property type="entry name" value="GLYCOSYLTRANSFERASE"/>
    <property type="match status" value="1"/>
</dbReference>
<dbReference type="AlphaFoldDB" id="A0ABD7YLN0"/>
<dbReference type="Pfam" id="PF13439">
    <property type="entry name" value="Glyco_transf_4"/>
    <property type="match status" value="1"/>
</dbReference>
<dbReference type="Gene3D" id="3.40.50.2000">
    <property type="entry name" value="Glycogen Phosphorylase B"/>
    <property type="match status" value="2"/>
</dbReference>
<evidence type="ECO:0000259" key="2">
    <source>
        <dbReference type="Pfam" id="PF13439"/>
    </source>
</evidence>
<dbReference type="GO" id="GO:1901135">
    <property type="term" value="P:carbohydrate derivative metabolic process"/>
    <property type="evidence" value="ECO:0007669"/>
    <property type="project" value="UniProtKB-ARBA"/>
</dbReference>
<dbReference type="Pfam" id="PF00534">
    <property type="entry name" value="Glycos_transf_1"/>
    <property type="match status" value="1"/>
</dbReference>
<organism evidence="3 4">
    <name type="scientific">Vibrio aestuarianus</name>
    <dbReference type="NCBI Taxonomy" id="28171"/>
    <lineage>
        <taxon>Bacteria</taxon>
        <taxon>Pseudomonadati</taxon>
        <taxon>Pseudomonadota</taxon>
        <taxon>Gammaproteobacteria</taxon>
        <taxon>Vibrionales</taxon>
        <taxon>Vibrionaceae</taxon>
        <taxon>Vibrio</taxon>
    </lineage>
</organism>